<evidence type="ECO:0000256" key="5">
    <source>
        <dbReference type="ARBA" id="ARBA00022692"/>
    </source>
</evidence>
<feature type="transmembrane region" description="Helical" evidence="12">
    <location>
        <begin position="182"/>
        <end position="208"/>
    </location>
</feature>
<keyword evidence="9 12" id="KW-1133">Transmembrane helix</keyword>
<organism evidence="14 15">
    <name type="scientific">Holothuria leucospilota</name>
    <name type="common">Black long sea cucumber</name>
    <name type="synonym">Mertensiothuria leucospilota</name>
    <dbReference type="NCBI Taxonomy" id="206669"/>
    <lineage>
        <taxon>Eukaryota</taxon>
        <taxon>Metazoa</taxon>
        <taxon>Echinodermata</taxon>
        <taxon>Eleutherozoa</taxon>
        <taxon>Echinozoa</taxon>
        <taxon>Holothuroidea</taxon>
        <taxon>Aspidochirotacea</taxon>
        <taxon>Aspidochirotida</taxon>
        <taxon>Holothuriidae</taxon>
        <taxon>Holothuria</taxon>
    </lineage>
</organism>
<evidence type="ECO:0000256" key="3">
    <source>
        <dbReference type="ARBA" id="ARBA00009045"/>
    </source>
</evidence>
<keyword evidence="7" id="KW-0378">Hydrolase</keyword>
<evidence type="ECO:0000256" key="4">
    <source>
        <dbReference type="ARBA" id="ARBA00013039"/>
    </source>
</evidence>
<evidence type="ECO:0000256" key="2">
    <source>
        <dbReference type="ARBA" id="ARBA00004448"/>
    </source>
</evidence>
<keyword evidence="6" id="KW-0999">Mitochondrion inner membrane</keyword>
<keyword evidence="5 12" id="KW-0812">Transmembrane</keyword>
<comment type="catalytic activity">
    <reaction evidence="1">
        <text>Cleaves type-1 transmembrane domains using a catalytic dyad composed of serine and histidine that are contributed by different transmembrane domains.</text>
        <dbReference type="EC" id="3.4.21.105"/>
    </reaction>
</comment>
<proteinExistence type="inferred from homology"/>
<keyword evidence="8" id="KW-0809">Transit peptide</keyword>
<keyword evidence="11 12" id="KW-0472">Membrane</keyword>
<reference evidence="14" key="1">
    <citation type="submission" date="2021-10" db="EMBL/GenBank/DDBJ databases">
        <title>Tropical sea cucumber genome reveals ecological adaptation and Cuvierian tubules defense mechanism.</title>
        <authorList>
            <person name="Chen T."/>
        </authorList>
    </citation>
    <scope>NUCLEOTIDE SEQUENCE</scope>
    <source>
        <strain evidence="14">Nanhai2018</strain>
        <tissue evidence="14">Muscle</tissue>
    </source>
</reference>
<dbReference type="SUPFAM" id="SSF144091">
    <property type="entry name" value="Rhomboid-like"/>
    <property type="match status" value="1"/>
</dbReference>
<dbReference type="OrthoDB" id="10260614at2759"/>
<dbReference type="GO" id="GO:0006465">
    <property type="term" value="P:signal peptide processing"/>
    <property type="evidence" value="ECO:0007669"/>
    <property type="project" value="TreeGrafter"/>
</dbReference>
<evidence type="ECO:0000256" key="11">
    <source>
        <dbReference type="ARBA" id="ARBA00023136"/>
    </source>
</evidence>
<dbReference type="AlphaFoldDB" id="A0A9Q1BQK6"/>
<dbReference type="InterPro" id="IPR022764">
    <property type="entry name" value="Peptidase_S54_rhomboid_dom"/>
</dbReference>
<dbReference type="GO" id="GO:0005743">
    <property type="term" value="C:mitochondrial inner membrane"/>
    <property type="evidence" value="ECO:0007669"/>
    <property type="project" value="UniProtKB-SubCell"/>
</dbReference>
<feature type="domain" description="Peptidase S54 rhomboid" evidence="13">
    <location>
        <begin position="185"/>
        <end position="322"/>
    </location>
</feature>
<evidence type="ECO:0000256" key="12">
    <source>
        <dbReference type="SAM" id="Phobius"/>
    </source>
</evidence>
<gene>
    <name evidence="14" type="ORF">HOLleu_27565</name>
</gene>
<comment type="caution">
    <text evidence="14">The sequence shown here is derived from an EMBL/GenBank/DDBJ whole genome shotgun (WGS) entry which is preliminary data.</text>
</comment>
<dbReference type="EMBL" id="JAIZAY010000013">
    <property type="protein sequence ID" value="KAJ8030986.1"/>
    <property type="molecule type" value="Genomic_DNA"/>
</dbReference>
<dbReference type="FunFam" id="1.20.1540.10:FF:000005">
    <property type="entry name" value="Presenilins-associated rhomboid-like protein, mitochondrial"/>
    <property type="match status" value="1"/>
</dbReference>
<evidence type="ECO:0000313" key="15">
    <source>
        <dbReference type="Proteomes" id="UP001152320"/>
    </source>
</evidence>
<evidence type="ECO:0000259" key="13">
    <source>
        <dbReference type="Pfam" id="PF01694"/>
    </source>
</evidence>
<protein>
    <recommendedName>
        <fullName evidence="4">rhomboid protease</fullName>
        <ecNumber evidence="4">3.4.21.105</ecNumber>
    </recommendedName>
</protein>
<evidence type="ECO:0000256" key="9">
    <source>
        <dbReference type="ARBA" id="ARBA00022989"/>
    </source>
</evidence>
<feature type="transmembrane region" description="Helical" evidence="12">
    <location>
        <begin position="220"/>
        <end position="238"/>
    </location>
</feature>
<dbReference type="Gene3D" id="1.20.1540.10">
    <property type="entry name" value="Rhomboid-like"/>
    <property type="match status" value="1"/>
</dbReference>
<feature type="transmembrane region" description="Helical" evidence="12">
    <location>
        <begin position="144"/>
        <end position="161"/>
    </location>
</feature>
<dbReference type="PANTHER" id="PTHR43731:SF14">
    <property type="entry name" value="PRESENILIN-ASSOCIATED RHOMBOID-LIKE PROTEIN, MITOCHONDRIAL"/>
    <property type="match status" value="1"/>
</dbReference>
<dbReference type="InterPro" id="IPR050925">
    <property type="entry name" value="Rhomboid_protease_S54"/>
</dbReference>
<comment type="subcellular location">
    <subcellularLocation>
        <location evidence="2">Mitochondrion inner membrane</location>
        <topology evidence="2">Multi-pass membrane protein</topology>
    </subcellularLocation>
</comment>
<feature type="transmembrane region" description="Helical" evidence="12">
    <location>
        <begin position="80"/>
        <end position="99"/>
    </location>
</feature>
<evidence type="ECO:0000313" key="14">
    <source>
        <dbReference type="EMBL" id="KAJ8030986.1"/>
    </source>
</evidence>
<feature type="transmembrane region" description="Helical" evidence="12">
    <location>
        <begin position="274"/>
        <end position="294"/>
    </location>
</feature>
<evidence type="ECO:0000256" key="1">
    <source>
        <dbReference type="ARBA" id="ARBA00000156"/>
    </source>
</evidence>
<sequence>MSFSPCFLRARALGHLKNRSSPLIQQYRSLRPSDRGTRALKKVKERKIVRANLESKSPEKIEVVYEKDGGVRFGTLLRPFGFACLFTGGSFAGCAIWQYESMRSKAMSSKIHDFAESFFHSNKRGEFREQLNRWYNTLSGTEKLTLGIIAANVAVFACWRVPAMQMFMIRWFSASPAASATCLPMVLSTFSQFSFWHLAVNMYVLWTFSPTIGATLGREQFLAFYLSGGVWASFASYAVKVATKSCHPSIGASGAIMAVLGAVCTHIPDATLSIIFLPFFTFSAGAALKGLLAFESLGVILRWKFFDHAAHLGGLLFGCYYVTDGHKRIWDKRGYILKRWHQFRGRPSDT</sequence>
<evidence type="ECO:0000256" key="7">
    <source>
        <dbReference type="ARBA" id="ARBA00022801"/>
    </source>
</evidence>
<keyword evidence="10" id="KW-0496">Mitochondrion</keyword>
<comment type="similarity">
    <text evidence="3">Belongs to the peptidase S54 family.</text>
</comment>
<dbReference type="PANTHER" id="PTHR43731">
    <property type="entry name" value="RHOMBOID PROTEASE"/>
    <property type="match status" value="1"/>
</dbReference>
<accession>A0A9Q1BQK6</accession>
<dbReference type="GO" id="GO:0004252">
    <property type="term" value="F:serine-type endopeptidase activity"/>
    <property type="evidence" value="ECO:0007669"/>
    <property type="project" value="InterPro"/>
</dbReference>
<dbReference type="EC" id="3.4.21.105" evidence="4"/>
<dbReference type="Proteomes" id="UP001152320">
    <property type="component" value="Chromosome 13"/>
</dbReference>
<keyword evidence="15" id="KW-1185">Reference proteome</keyword>
<evidence type="ECO:0000256" key="6">
    <source>
        <dbReference type="ARBA" id="ARBA00022792"/>
    </source>
</evidence>
<evidence type="ECO:0000256" key="10">
    <source>
        <dbReference type="ARBA" id="ARBA00023128"/>
    </source>
</evidence>
<dbReference type="Pfam" id="PF01694">
    <property type="entry name" value="Rhomboid"/>
    <property type="match status" value="1"/>
</dbReference>
<dbReference type="InterPro" id="IPR035952">
    <property type="entry name" value="Rhomboid-like_sf"/>
</dbReference>
<name>A0A9Q1BQK6_HOLLE</name>
<feature type="transmembrane region" description="Helical" evidence="12">
    <location>
        <begin position="250"/>
        <end position="268"/>
    </location>
</feature>
<evidence type="ECO:0000256" key="8">
    <source>
        <dbReference type="ARBA" id="ARBA00022946"/>
    </source>
</evidence>